<evidence type="ECO:0000313" key="2">
    <source>
        <dbReference type="Proteomes" id="UP001396334"/>
    </source>
</evidence>
<comment type="caution">
    <text evidence="1">The sequence shown here is derived from an EMBL/GenBank/DDBJ whole genome shotgun (WGS) entry which is preliminary data.</text>
</comment>
<dbReference type="EMBL" id="JBBPBN010000073">
    <property type="protein sequence ID" value="KAK8984955.1"/>
    <property type="molecule type" value="Genomic_DNA"/>
</dbReference>
<accession>A0ABR2P945</accession>
<proteinExistence type="predicted"/>
<organism evidence="1 2">
    <name type="scientific">Hibiscus sabdariffa</name>
    <name type="common">roselle</name>
    <dbReference type="NCBI Taxonomy" id="183260"/>
    <lineage>
        <taxon>Eukaryota</taxon>
        <taxon>Viridiplantae</taxon>
        <taxon>Streptophyta</taxon>
        <taxon>Embryophyta</taxon>
        <taxon>Tracheophyta</taxon>
        <taxon>Spermatophyta</taxon>
        <taxon>Magnoliopsida</taxon>
        <taxon>eudicotyledons</taxon>
        <taxon>Gunneridae</taxon>
        <taxon>Pentapetalae</taxon>
        <taxon>rosids</taxon>
        <taxon>malvids</taxon>
        <taxon>Malvales</taxon>
        <taxon>Malvaceae</taxon>
        <taxon>Malvoideae</taxon>
        <taxon>Hibiscus</taxon>
    </lineage>
</organism>
<protein>
    <submittedName>
        <fullName evidence="1">Uncharacterized protein</fullName>
    </submittedName>
</protein>
<keyword evidence="2" id="KW-1185">Reference proteome</keyword>
<sequence length="90" mass="10331">MRASSSIVAFVTMWPKREWVVSSTATSIEDVVVTTVSPSSFLKKRVVTEHAIKEKKNREIRRNLLLEFDSDDERNGAMRYGRTQVCILDI</sequence>
<dbReference type="Proteomes" id="UP001396334">
    <property type="component" value="Unassembled WGS sequence"/>
</dbReference>
<name>A0ABR2P945_9ROSI</name>
<reference evidence="1 2" key="1">
    <citation type="journal article" date="2024" name="G3 (Bethesda)">
        <title>Genome assembly of Hibiscus sabdariffa L. provides insights into metabolisms of medicinal natural products.</title>
        <authorList>
            <person name="Kim T."/>
        </authorList>
    </citation>
    <scope>NUCLEOTIDE SEQUENCE [LARGE SCALE GENOMIC DNA]</scope>
    <source>
        <strain evidence="1">TK-2024</strain>
        <tissue evidence="1">Old leaves</tissue>
    </source>
</reference>
<gene>
    <name evidence="1" type="ORF">V6N11_073105</name>
</gene>
<evidence type="ECO:0000313" key="1">
    <source>
        <dbReference type="EMBL" id="KAK8984955.1"/>
    </source>
</evidence>